<protein>
    <submittedName>
        <fullName evidence="2">Uncharacterized protein</fullName>
    </submittedName>
</protein>
<evidence type="ECO:0000256" key="1">
    <source>
        <dbReference type="SAM" id="MobiDB-lite"/>
    </source>
</evidence>
<comment type="caution">
    <text evidence="2">The sequence shown here is derived from an EMBL/GenBank/DDBJ whole genome shotgun (WGS) entry which is preliminary data.</text>
</comment>
<feature type="region of interest" description="Disordered" evidence="1">
    <location>
        <begin position="85"/>
        <end position="112"/>
    </location>
</feature>
<reference evidence="2 3" key="1">
    <citation type="submission" date="2020-02" db="EMBL/GenBank/DDBJ databases">
        <title>Draft genome sequence of Haematococcus lacustris strain NIES-144.</title>
        <authorList>
            <person name="Morimoto D."/>
            <person name="Nakagawa S."/>
            <person name="Yoshida T."/>
            <person name="Sawayama S."/>
        </authorList>
    </citation>
    <scope>NUCLEOTIDE SEQUENCE [LARGE SCALE GENOMIC DNA]</scope>
    <source>
        <strain evidence="2 3">NIES-144</strain>
    </source>
</reference>
<proteinExistence type="predicted"/>
<sequence length="164" mass="18539">MLEQRLQPFVRFRSQEELTQLKTKLQAWKLIGTEQQEQLATRLQQLELEQELGLLEQAVSSDQNVEGNATMLSLALNSLQRLHASQIGGDEGDDSDEEDVIEEEDEDDPFYMPLPSAALKWADEKKFKLLAMPISSDADAASKPMLELADEKQKQFVEFLQASA</sequence>
<dbReference type="Proteomes" id="UP000485058">
    <property type="component" value="Unassembled WGS sequence"/>
</dbReference>
<name>A0A699Z156_HAELA</name>
<gene>
    <name evidence="2" type="ORF">HaLaN_08804</name>
</gene>
<evidence type="ECO:0000313" key="3">
    <source>
        <dbReference type="Proteomes" id="UP000485058"/>
    </source>
</evidence>
<dbReference type="EMBL" id="BLLF01000565">
    <property type="protein sequence ID" value="GFH13006.1"/>
    <property type="molecule type" value="Genomic_DNA"/>
</dbReference>
<accession>A0A699Z156</accession>
<dbReference type="AlphaFoldDB" id="A0A699Z156"/>
<evidence type="ECO:0000313" key="2">
    <source>
        <dbReference type="EMBL" id="GFH13006.1"/>
    </source>
</evidence>
<feature type="compositionally biased region" description="Acidic residues" evidence="1">
    <location>
        <begin position="90"/>
        <end position="109"/>
    </location>
</feature>
<organism evidence="2 3">
    <name type="scientific">Haematococcus lacustris</name>
    <name type="common">Green alga</name>
    <name type="synonym">Haematococcus pluvialis</name>
    <dbReference type="NCBI Taxonomy" id="44745"/>
    <lineage>
        <taxon>Eukaryota</taxon>
        <taxon>Viridiplantae</taxon>
        <taxon>Chlorophyta</taxon>
        <taxon>core chlorophytes</taxon>
        <taxon>Chlorophyceae</taxon>
        <taxon>CS clade</taxon>
        <taxon>Chlamydomonadales</taxon>
        <taxon>Haematococcaceae</taxon>
        <taxon>Haematococcus</taxon>
    </lineage>
</organism>
<keyword evidence="3" id="KW-1185">Reference proteome</keyword>